<feature type="domain" description="Thiamine phosphate synthase/TenI" evidence="12">
    <location>
        <begin position="5"/>
        <end position="186"/>
    </location>
</feature>
<evidence type="ECO:0000256" key="11">
    <source>
        <dbReference type="RuleBase" id="RU004253"/>
    </source>
</evidence>
<evidence type="ECO:0000256" key="6">
    <source>
        <dbReference type="ARBA" id="ARBA00047334"/>
    </source>
</evidence>
<organism evidence="13 14">
    <name type="scientific">Tumebacillus flagellatus</name>
    <dbReference type="NCBI Taxonomy" id="1157490"/>
    <lineage>
        <taxon>Bacteria</taxon>
        <taxon>Bacillati</taxon>
        <taxon>Bacillota</taxon>
        <taxon>Bacilli</taxon>
        <taxon>Bacillales</taxon>
        <taxon>Alicyclobacillaceae</taxon>
        <taxon>Tumebacillus</taxon>
    </lineage>
</organism>
<feature type="binding site" evidence="9">
    <location>
        <position position="135"/>
    </location>
    <ligand>
        <name>4-amino-2-methyl-5-(diphosphooxymethyl)pyrimidine</name>
        <dbReference type="ChEBI" id="CHEBI:57841"/>
    </ligand>
</feature>
<dbReference type="Pfam" id="PF02581">
    <property type="entry name" value="TMP-TENI"/>
    <property type="match status" value="1"/>
</dbReference>
<dbReference type="InterPro" id="IPR013785">
    <property type="entry name" value="Aldolase_TIM"/>
</dbReference>
<dbReference type="STRING" id="1157490.EL26_04545"/>
<dbReference type="AlphaFoldDB" id="A0A074MF13"/>
<dbReference type="RefSeq" id="WP_038084939.1">
    <property type="nucleotide sequence ID" value="NZ_JMIR01000004.1"/>
</dbReference>
<dbReference type="UniPathway" id="UPA00060">
    <property type="reaction ID" value="UER00141"/>
</dbReference>
<proteinExistence type="inferred from homology"/>
<dbReference type="Gene3D" id="3.20.20.70">
    <property type="entry name" value="Aldolase class I"/>
    <property type="match status" value="1"/>
</dbReference>
<evidence type="ECO:0000313" key="14">
    <source>
        <dbReference type="Proteomes" id="UP000027931"/>
    </source>
</evidence>
<evidence type="ECO:0000256" key="4">
    <source>
        <dbReference type="ARBA" id="ARBA00022842"/>
    </source>
</evidence>
<gene>
    <name evidence="9" type="primary">thiE</name>
    <name evidence="13" type="ORF">EL26_04545</name>
</gene>
<dbReference type="GO" id="GO:0000287">
    <property type="term" value="F:magnesium ion binding"/>
    <property type="evidence" value="ECO:0007669"/>
    <property type="project" value="UniProtKB-UniRule"/>
</dbReference>
<dbReference type="CDD" id="cd00564">
    <property type="entry name" value="TMP_TenI"/>
    <property type="match status" value="1"/>
</dbReference>
<dbReference type="HAMAP" id="MF_00097">
    <property type="entry name" value="TMP_synthase"/>
    <property type="match status" value="1"/>
</dbReference>
<evidence type="ECO:0000256" key="1">
    <source>
        <dbReference type="ARBA" id="ARBA00005165"/>
    </source>
</evidence>
<dbReference type="EC" id="2.5.1.3" evidence="9"/>
<dbReference type="InterPro" id="IPR034291">
    <property type="entry name" value="TMP_synthase"/>
</dbReference>
<dbReference type="GO" id="GO:0004789">
    <property type="term" value="F:thiamine-phosphate diphosphorylase activity"/>
    <property type="evidence" value="ECO:0007669"/>
    <property type="project" value="UniProtKB-UniRule"/>
</dbReference>
<evidence type="ECO:0000259" key="12">
    <source>
        <dbReference type="Pfam" id="PF02581"/>
    </source>
</evidence>
<comment type="caution">
    <text evidence="13">The sequence shown here is derived from an EMBL/GenBank/DDBJ whole genome shotgun (WGS) entry which is preliminary data.</text>
</comment>
<dbReference type="PANTHER" id="PTHR20857">
    <property type="entry name" value="THIAMINE-PHOSPHATE PYROPHOSPHORYLASE"/>
    <property type="match status" value="1"/>
</dbReference>
<feature type="binding site" evidence="9">
    <location>
        <position position="163"/>
    </location>
    <ligand>
        <name>2-[(2R,5Z)-2-carboxy-4-methylthiazol-5(2H)-ylidene]ethyl phosphate</name>
        <dbReference type="ChEBI" id="CHEBI:62899"/>
    </ligand>
</feature>
<evidence type="ECO:0000256" key="2">
    <source>
        <dbReference type="ARBA" id="ARBA00022679"/>
    </source>
</evidence>
<keyword evidence="4 9" id="KW-0460">Magnesium</keyword>
<protein>
    <recommendedName>
        <fullName evidence="9">Thiamine-phosphate synthase</fullName>
        <shortName evidence="9">TP synthase</shortName>
        <shortName evidence="9">TPS</shortName>
        <ecNumber evidence="9">2.5.1.3</ecNumber>
    </recommendedName>
    <alternativeName>
        <fullName evidence="9">Thiamine-phosphate pyrophosphorylase</fullName>
        <shortName evidence="9">TMP pyrophosphorylase</shortName>
        <shortName evidence="9">TMP-PPase</shortName>
    </alternativeName>
</protein>
<dbReference type="Proteomes" id="UP000027931">
    <property type="component" value="Unassembled WGS sequence"/>
</dbReference>
<feature type="binding site" evidence="9">
    <location>
        <begin position="183"/>
        <end position="184"/>
    </location>
    <ligand>
        <name>2-[(2R,5Z)-2-carboxy-4-methylthiazol-5(2H)-ylidene]ethyl phosphate</name>
        <dbReference type="ChEBI" id="CHEBI:62899"/>
    </ligand>
</feature>
<dbReference type="InterPro" id="IPR036206">
    <property type="entry name" value="ThiamineP_synth_sf"/>
</dbReference>
<comment type="catalytic activity">
    <reaction evidence="6 9 10">
        <text>4-methyl-5-(2-phosphooxyethyl)-thiazole + 4-amino-2-methyl-5-(diphosphooxymethyl)pyrimidine + H(+) = thiamine phosphate + diphosphate</text>
        <dbReference type="Rhea" id="RHEA:22328"/>
        <dbReference type="ChEBI" id="CHEBI:15378"/>
        <dbReference type="ChEBI" id="CHEBI:33019"/>
        <dbReference type="ChEBI" id="CHEBI:37575"/>
        <dbReference type="ChEBI" id="CHEBI:57841"/>
        <dbReference type="ChEBI" id="CHEBI:58296"/>
        <dbReference type="EC" id="2.5.1.3"/>
    </reaction>
</comment>
<accession>A0A074MF13</accession>
<evidence type="ECO:0000256" key="5">
    <source>
        <dbReference type="ARBA" id="ARBA00022977"/>
    </source>
</evidence>
<dbReference type="SUPFAM" id="SSF51391">
    <property type="entry name" value="Thiamin phosphate synthase"/>
    <property type="match status" value="1"/>
</dbReference>
<evidence type="ECO:0000256" key="10">
    <source>
        <dbReference type="RuleBase" id="RU003826"/>
    </source>
</evidence>
<feature type="binding site" evidence="9">
    <location>
        <position position="87"/>
    </location>
    <ligand>
        <name>Mg(2+)</name>
        <dbReference type="ChEBI" id="CHEBI:18420"/>
    </ligand>
</feature>
<dbReference type="GO" id="GO:0005737">
    <property type="term" value="C:cytoplasm"/>
    <property type="evidence" value="ECO:0007669"/>
    <property type="project" value="TreeGrafter"/>
</dbReference>
<dbReference type="GO" id="GO:0009229">
    <property type="term" value="P:thiamine diphosphate biosynthetic process"/>
    <property type="evidence" value="ECO:0007669"/>
    <property type="project" value="UniProtKB-UniRule"/>
</dbReference>
<comment type="pathway">
    <text evidence="1 9 11">Cofactor biosynthesis; thiamine diphosphate biosynthesis; thiamine phosphate from 4-amino-2-methyl-5-diphosphomethylpyrimidine and 4-methyl-5-(2-phosphoethyl)-thiazole: step 1/1.</text>
</comment>
<keyword evidence="14" id="KW-1185">Reference proteome</keyword>
<reference evidence="13 14" key="1">
    <citation type="journal article" date="2013" name="Int. J. Syst. Evol. Microbiol.">
        <title>Tumebacillus flagellatus sp. nov., an alpha-amylase/pullulanase-producing bacterium isolated from cassava wastewater.</title>
        <authorList>
            <person name="Wang Q."/>
            <person name="Xie N."/>
            <person name="Qin Y."/>
            <person name="Shen N."/>
            <person name="Zhu J."/>
            <person name="Mi H."/>
            <person name="Huang R."/>
        </authorList>
    </citation>
    <scope>NUCLEOTIDE SEQUENCE [LARGE SCALE GENOMIC DNA]</scope>
    <source>
        <strain evidence="13 14">GST4</strain>
    </source>
</reference>
<evidence type="ECO:0000256" key="8">
    <source>
        <dbReference type="ARBA" id="ARBA00047883"/>
    </source>
</evidence>
<feature type="binding site" evidence="9">
    <location>
        <begin position="35"/>
        <end position="39"/>
    </location>
    <ligand>
        <name>4-amino-2-methyl-5-(diphosphooxymethyl)pyrimidine</name>
        <dbReference type="ChEBI" id="CHEBI:57841"/>
    </ligand>
</feature>
<comment type="function">
    <text evidence="9">Condenses 4-methyl-5-(beta-hydroxyethyl)thiazole monophosphate (THZ-P) and 2-methyl-4-amino-5-hydroxymethyl pyrimidine pyrophosphate (HMP-PP) to form thiamine monophosphate (TMP).</text>
</comment>
<evidence type="ECO:0000313" key="13">
    <source>
        <dbReference type="EMBL" id="KEO84377.1"/>
    </source>
</evidence>
<dbReference type="GO" id="GO:0009228">
    <property type="term" value="P:thiamine biosynthetic process"/>
    <property type="evidence" value="ECO:0007669"/>
    <property type="project" value="UniProtKB-KW"/>
</dbReference>
<dbReference type="OrthoDB" id="9812206at2"/>
<feature type="binding site" evidence="9">
    <location>
        <position position="68"/>
    </location>
    <ligand>
        <name>Mg(2+)</name>
        <dbReference type="ChEBI" id="CHEBI:18420"/>
    </ligand>
</feature>
<evidence type="ECO:0000256" key="3">
    <source>
        <dbReference type="ARBA" id="ARBA00022723"/>
    </source>
</evidence>
<keyword evidence="3 9" id="KW-0479">Metal-binding</keyword>
<dbReference type="EMBL" id="JMIR01000004">
    <property type="protein sequence ID" value="KEO84377.1"/>
    <property type="molecule type" value="Genomic_DNA"/>
</dbReference>
<feature type="binding site" evidence="9">
    <location>
        <position position="106"/>
    </location>
    <ligand>
        <name>4-amino-2-methyl-5-(diphosphooxymethyl)pyrimidine</name>
        <dbReference type="ChEBI" id="CHEBI:57841"/>
    </ligand>
</feature>
<dbReference type="InterPro" id="IPR022998">
    <property type="entry name" value="ThiamineP_synth_TenI"/>
</dbReference>
<comment type="catalytic activity">
    <reaction evidence="8 9 10">
        <text>2-[(2R,5Z)-2-carboxy-4-methylthiazol-5(2H)-ylidene]ethyl phosphate + 4-amino-2-methyl-5-(diphosphooxymethyl)pyrimidine + 2 H(+) = thiamine phosphate + CO2 + diphosphate</text>
        <dbReference type="Rhea" id="RHEA:47844"/>
        <dbReference type="ChEBI" id="CHEBI:15378"/>
        <dbReference type="ChEBI" id="CHEBI:16526"/>
        <dbReference type="ChEBI" id="CHEBI:33019"/>
        <dbReference type="ChEBI" id="CHEBI:37575"/>
        <dbReference type="ChEBI" id="CHEBI:57841"/>
        <dbReference type="ChEBI" id="CHEBI:62899"/>
        <dbReference type="EC" id="2.5.1.3"/>
    </reaction>
</comment>
<evidence type="ECO:0000256" key="9">
    <source>
        <dbReference type="HAMAP-Rule" id="MF_00097"/>
    </source>
</evidence>
<dbReference type="PANTHER" id="PTHR20857:SF15">
    <property type="entry name" value="THIAMINE-PHOSPHATE SYNTHASE"/>
    <property type="match status" value="1"/>
</dbReference>
<dbReference type="eggNOG" id="COG0352">
    <property type="taxonomic scope" value="Bacteria"/>
</dbReference>
<feature type="binding site" evidence="9">
    <location>
        <begin position="132"/>
        <end position="134"/>
    </location>
    <ligand>
        <name>2-[(2R,5Z)-2-carboxy-4-methylthiazol-5(2H)-ylidene]ethyl phosphate</name>
        <dbReference type="ChEBI" id="CHEBI:62899"/>
    </ligand>
</feature>
<evidence type="ECO:0000256" key="7">
    <source>
        <dbReference type="ARBA" id="ARBA00047851"/>
    </source>
</evidence>
<keyword evidence="5 9" id="KW-0784">Thiamine biosynthesis</keyword>
<dbReference type="NCBIfam" id="TIGR00693">
    <property type="entry name" value="thiE"/>
    <property type="match status" value="1"/>
</dbReference>
<comment type="similarity">
    <text evidence="9 10">Belongs to the thiamine-phosphate synthase family.</text>
</comment>
<feature type="binding site" evidence="9">
    <location>
        <position position="67"/>
    </location>
    <ligand>
        <name>4-amino-2-methyl-5-(diphosphooxymethyl)pyrimidine</name>
        <dbReference type="ChEBI" id="CHEBI:57841"/>
    </ligand>
</feature>
<name>A0A074MF13_9BACL</name>
<dbReference type="FunFam" id="3.20.20.70:FF:000096">
    <property type="entry name" value="Thiamine-phosphate synthase"/>
    <property type="match status" value="1"/>
</dbReference>
<comment type="cofactor">
    <cofactor evidence="9">
        <name>Mg(2+)</name>
        <dbReference type="ChEBI" id="CHEBI:18420"/>
    </cofactor>
    <text evidence="9">Binds 1 Mg(2+) ion per subunit.</text>
</comment>
<comment type="catalytic activity">
    <reaction evidence="7 9 10">
        <text>2-(2-carboxy-4-methylthiazol-5-yl)ethyl phosphate + 4-amino-2-methyl-5-(diphosphooxymethyl)pyrimidine + 2 H(+) = thiamine phosphate + CO2 + diphosphate</text>
        <dbReference type="Rhea" id="RHEA:47848"/>
        <dbReference type="ChEBI" id="CHEBI:15378"/>
        <dbReference type="ChEBI" id="CHEBI:16526"/>
        <dbReference type="ChEBI" id="CHEBI:33019"/>
        <dbReference type="ChEBI" id="CHEBI:37575"/>
        <dbReference type="ChEBI" id="CHEBI:57841"/>
        <dbReference type="ChEBI" id="CHEBI:62890"/>
        <dbReference type="EC" id="2.5.1.3"/>
    </reaction>
</comment>
<sequence length="211" mass="22151">MDSRLYVITGHAFSKGRGLEEVISAALRGGADCIQLREKDFSGRELLEAGHLLRRLTREAGARLIINDRIDVARAVDADGVHLGQDDLPIEVAREMLGPGKIVGISTHNVEEALAAERAGADYIGLGPMKPTKTKLDTEPVVGPSGVLAVRQAVQVPIVAIGGITAADTAEIIRNGANAVAVISAVVGATDVEAAAREIRGIVDRERGNRA</sequence>
<keyword evidence="2 9" id="KW-0808">Transferase</keyword>